<name>K6Z3C2_9ALTE</name>
<evidence type="ECO:0000313" key="1">
    <source>
        <dbReference type="EMBL" id="GAC23498.1"/>
    </source>
</evidence>
<dbReference type="EMBL" id="BAEP01000023">
    <property type="protein sequence ID" value="GAC23498.1"/>
    <property type="molecule type" value="Genomic_DNA"/>
</dbReference>
<dbReference type="Proteomes" id="UP000006263">
    <property type="component" value="Unassembled WGS sequence"/>
</dbReference>
<sequence>MTNEFETELELARFYNAEESMLKSIAMLDNVLKYRVYTLSDCNYTFEDEKHWYLEQVFTELRKDIHNINHIMILTNCIGMLLEHDDVLFESPINTDLLDDYFDEEINPTKR</sequence>
<gene>
    <name evidence="1" type="ORF">GMES_1199</name>
</gene>
<organism evidence="1 2">
    <name type="scientific">Paraglaciecola mesophila KMM 241</name>
    <dbReference type="NCBI Taxonomy" id="1128912"/>
    <lineage>
        <taxon>Bacteria</taxon>
        <taxon>Pseudomonadati</taxon>
        <taxon>Pseudomonadota</taxon>
        <taxon>Gammaproteobacteria</taxon>
        <taxon>Alteromonadales</taxon>
        <taxon>Alteromonadaceae</taxon>
        <taxon>Paraglaciecola</taxon>
    </lineage>
</organism>
<evidence type="ECO:0000313" key="2">
    <source>
        <dbReference type="Proteomes" id="UP000006263"/>
    </source>
</evidence>
<accession>K6Z3C2</accession>
<dbReference type="RefSeq" id="WP_006991649.1">
    <property type="nucleotide sequence ID" value="NZ_BAEP01000023.1"/>
</dbReference>
<dbReference type="AlphaFoldDB" id="K6Z3C2"/>
<comment type="caution">
    <text evidence="1">The sequence shown here is derived from an EMBL/GenBank/DDBJ whole genome shotgun (WGS) entry which is preliminary data.</text>
</comment>
<reference evidence="1 2" key="1">
    <citation type="journal article" date="2017" name="Antonie Van Leeuwenhoek">
        <title>Rhizobium rhizosphaerae sp. nov., a novel species isolated from rice rhizosphere.</title>
        <authorList>
            <person name="Zhao J.J."/>
            <person name="Zhang J."/>
            <person name="Zhang R.J."/>
            <person name="Zhang C.W."/>
            <person name="Yin H.Q."/>
            <person name="Zhang X.X."/>
        </authorList>
    </citation>
    <scope>NUCLEOTIDE SEQUENCE [LARGE SCALE GENOMIC DNA]</scope>
    <source>
        <strain evidence="1 2">KMM 241</strain>
    </source>
</reference>
<proteinExistence type="predicted"/>
<protein>
    <submittedName>
        <fullName evidence="1">Uncharacterized protein</fullName>
    </submittedName>
</protein>